<dbReference type="GO" id="GO:0004518">
    <property type="term" value="F:nuclease activity"/>
    <property type="evidence" value="ECO:0007669"/>
    <property type="project" value="UniProtKB-KW"/>
</dbReference>
<evidence type="ECO:0000256" key="2">
    <source>
        <dbReference type="ARBA" id="ARBA00022490"/>
    </source>
</evidence>
<evidence type="ECO:0000256" key="5">
    <source>
        <dbReference type="ARBA" id="ARBA00022763"/>
    </source>
</evidence>
<evidence type="ECO:0000256" key="11">
    <source>
        <dbReference type="ARBA" id="ARBA00038000"/>
    </source>
</evidence>
<comment type="subcellular location">
    <subcellularLocation>
        <location evidence="1">Cytoplasm</location>
    </subcellularLocation>
</comment>
<keyword evidence="4" id="KW-0547">Nucleotide-binding</keyword>
<keyword evidence="3" id="KW-0677">Repeat</keyword>
<evidence type="ECO:0000256" key="6">
    <source>
        <dbReference type="ARBA" id="ARBA00022769"/>
    </source>
</evidence>
<keyword evidence="5" id="KW-0227">DNA damage</keyword>
<evidence type="ECO:0000256" key="4">
    <source>
        <dbReference type="ARBA" id="ARBA00022741"/>
    </source>
</evidence>
<dbReference type="AlphaFoldDB" id="A0A6M1RP96"/>
<evidence type="ECO:0000259" key="14">
    <source>
        <dbReference type="Pfam" id="PF17760"/>
    </source>
</evidence>
<evidence type="ECO:0000256" key="9">
    <source>
        <dbReference type="ARBA" id="ARBA00023125"/>
    </source>
</evidence>
<proteinExistence type="inferred from homology"/>
<evidence type="ECO:0000313" key="16">
    <source>
        <dbReference type="Proteomes" id="UP000477311"/>
    </source>
</evidence>
<dbReference type="GO" id="GO:0005737">
    <property type="term" value="C:cytoplasm"/>
    <property type="evidence" value="ECO:0007669"/>
    <property type="project" value="UniProtKB-SubCell"/>
</dbReference>
<evidence type="ECO:0000256" key="1">
    <source>
        <dbReference type="ARBA" id="ARBA00004496"/>
    </source>
</evidence>
<organism evidence="15 16">
    <name type="scientific">Limisphaera ngatamarikiensis</name>
    <dbReference type="NCBI Taxonomy" id="1324935"/>
    <lineage>
        <taxon>Bacteria</taxon>
        <taxon>Pseudomonadati</taxon>
        <taxon>Verrucomicrobiota</taxon>
        <taxon>Verrucomicrobiia</taxon>
        <taxon>Limisphaerales</taxon>
        <taxon>Limisphaeraceae</taxon>
        <taxon>Limisphaera</taxon>
    </lineage>
</organism>
<evidence type="ECO:0000313" key="15">
    <source>
        <dbReference type="EMBL" id="NGO39369.1"/>
    </source>
</evidence>
<dbReference type="PANTHER" id="PTHR43152:SF3">
    <property type="entry name" value="UVRABC SYSTEM PROTEIN A"/>
    <property type="match status" value="1"/>
</dbReference>
<reference evidence="15 16" key="1">
    <citation type="submission" date="2020-02" db="EMBL/GenBank/DDBJ databases">
        <title>Draft genome sequence of Limisphaera ngatamarikiensis NGM72.4T, a thermophilic Verrucomicrobia grouped in subdivision 3.</title>
        <authorList>
            <person name="Carere C.R."/>
            <person name="Steen J."/>
            <person name="Hugenholtz P."/>
            <person name="Stott M.B."/>
        </authorList>
    </citation>
    <scope>NUCLEOTIDE SEQUENCE [LARGE SCALE GENOMIC DNA]</scope>
    <source>
        <strain evidence="15 16">NGM72.4</strain>
    </source>
</reference>
<gene>
    <name evidence="15" type="ORF">G4L39_08155</name>
</gene>
<keyword evidence="9" id="KW-0238">DNA-binding</keyword>
<dbReference type="GO" id="GO:0016887">
    <property type="term" value="F:ATP hydrolysis activity"/>
    <property type="evidence" value="ECO:0007669"/>
    <property type="project" value="InterPro"/>
</dbReference>
<protein>
    <recommendedName>
        <fullName evidence="12">UvrABC system protein A</fullName>
    </recommendedName>
    <alternativeName>
        <fullName evidence="13">Excinuclease ABC subunit A</fullName>
    </alternativeName>
</protein>
<evidence type="ECO:0000256" key="7">
    <source>
        <dbReference type="ARBA" id="ARBA00022840"/>
    </source>
</evidence>
<dbReference type="EMBL" id="JAAKYA010000053">
    <property type="protein sequence ID" value="NGO39369.1"/>
    <property type="molecule type" value="Genomic_DNA"/>
</dbReference>
<dbReference type="Proteomes" id="UP000477311">
    <property type="component" value="Unassembled WGS sequence"/>
</dbReference>
<dbReference type="GO" id="GO:0003677">
    <property type="term" value="F:DNA binding"/>
    <property type="evidence" value="ECO:0007669"/>
    <property type="project" value="UniProtKB-KW"/>
</dbReference>
<keyword evidence="6" id="KW-0228">DNA excision</keyword>
<dbReference type="GO" id="GO:0005524">
    <property type="term" value="F:ATP binding"/>
    <property type="evidence" value="ECO:0007669"/>
    <property type="project" value="UniProtKB-KW"/>
</dbReference>
<dbReference type="Gene3D" id="1.20.1580.10">
    <property type="entry name" value="ABC transporter ATPase like domain"/>
    <property type="match status" value="1"/>
</dbReference>
<keyword evidence="8" id="KW-0267">Excision nuclease</keyword>
<dbReference type="Pfam" id="PF17760">
    <property type="entry name" value="UvrA_inter"/>
    <property type="match status" value="1"/>
</dbReference>
<keyword evidence="2" id="KW-0963">Cytoplasm</keyword>
<dbReference type="Gene3D" id="3.40.50.300">
    <property type="entry name" value="P-loop containing nucleotide triphosphate hydrolases"/>
    <property type="match status" value="3"/>
</dbReference>
<keyword evidence="16" id="KW-1185">Reference proteome</keyword>
<dbReference type="SUPFAM" id="SSF52540">
    <property type="entry name" value="P-loop containing nucleoside triphosphate hydrolases"/>
    <property type="match status" value="2"/>
</dbReference>
<evidence type="ECO:0000256" key="13">
    <source>
        <dbReference type="ARBA" id="ARBA00042156"/>
    </source>
</evidence>
<name>A0A6M1RP96_9BACT</name>
<dbReference type="InterPro" id="IPR027417">
    <property type="entry name" value="P-loop_NTPase"/>
</dbReference>
<evidence type="ECO:0000256" key="12">
    <source>
        <dbReference type="ARBA" id="ARBA00039316"/>
    </source>
</evidence>
<dbReference type="InterPro" id="IPR041102">
    <property type="entry name" value="UvrA_inter"/>
</dbReference>
<feature type="domain" description="UvrA interaction" evidence="14">
    <location>
        <begin position="158"/>
        <end position="251"/>
    </location>
</feature>
<dbReference type="GO" id="GO:0006281">
    <property type="term" value="P:DNA repair"/>
    <property type="evidence" value="ECO:0007669"/>
    <property type="project" value="UniProtKB-KW"/>
</dbReference>
<keyword evidence="10" id="KW-0234">DNA repair</keyword>
<dbReference type="PROSITE" id="PS00211">
    <property type="entry name" value="ABC_TRANSPORTER_1"/>
    <property type="match status" value="1"/>
</dbReference>
<evidence type="ECO:0000256" key="3">
    <source>
        <dbReference type="ARBA" id="ARBA00022737"/>
    </source>
</evidence>
<comment type="similarity">
    <text evidence="11">Belongs to the ABC transporter superfamily. UvrA family.</text>
</comment>
<keyword evidence="7" id="KW-0067">ATP-binding</keyword>
<sequence>MRRGRQAWESAARNAIVVQGAREHNLKDVTVVIPRGRFVVITGVSGSGKSTLAFDILFAEGQRRFLDSLNAYARQFVEQLPRPDVDRIVGLPPTVSIEQRTSRGGGKSTVATVTEVHHFLRLLYARLGVVHCPDCLLPVAPQTRQSLLAGLRAEARRRGPLTLLAPVVRHRKGYHTEVAEWAARHGFSTLRVDGQMVSAGAFPRLDRYREHDVEIVMGTLTGRAGRALGGGGGDDAALVTAALEVGQGVLFALDGSGRLTVHSTERACPGCGRSFPPLDPKHFSYNSPLGWCPRCRGFGELFYLPETERGADAEEIEETWWSWAEERETCPECGGTRLNPLARAVRLPVEGGAEGVPDQPTLVDLGRLPVDRAEAFFQRIRFSGVAARIARDILPEIRARLRFLQEVGLGYLHLDRAVPTLSGGEAQRIRLAAQLGSNLSGVLYVLDEPTIGLHPRDNERLLACLERLCARGNSVVVVEHDEQTMRRADWVIDLGPGAGIHGGRVVAEGTLSALRRHPASVTGRYLRMRRRYPRRGARRPVPWPPAGPGETGPDDVAWLQLAHARKHNLKDLTVWIPLRRLVVVTGVSGSGKSTLVQECLLPALRRVLGSRDDRAAVGSPVEAGDGEGGPEVFGYEHLRAVYEVDQSPIGRTPRSIPATYVGFFDEIRALFAATPEARMRGFGPGRFSFNSPEGRCPACQGAGQIRLEMNFLPAAFVRCETCNGTRFNPTTLEVQYAGRNIAQVLDLTVEEALEVFGAVPSLRRALEALRDTGLGYLKLGQTSPTLSGGEAQRVKLVTHLLAGLRGVEGGAGLRRSERTRKGHLFVLEEPTIGLHAADVEALVGVLQRLVDAGHTVLVIEHHPELIAEADWVIDLGPEGGDGGGRLVACGPPEVVAACPESHTGRFLRPLLGR</sequence>
<dbReference type="InterPro" id="IPR017871">
    <property type="entry name" value="ABC_transporter-like_CS"/>
</dbReference>
<dbReference type="PANTHER" id="PTHR43152">
    <property type="entry name" value="UVRABC SYSTEM PROTEIN A"/>
    <property type="match status" value="1"/>
</dbReference>
<evidence type="ECO:0000256" key="8">
    <source>
        <dbReference type="ARBA" id="ARBA00022881"/>
    </source>
</evidence>
<accession>A0A6M1RP96</accession>
<comment type="caution">
    <text evidence="15">The sequence shown here is derived from an EMBL/GenBank/DDBJ whole genome shotgun (WGS) entry which is preliminary data.</text>
</comment>
<evidence type="ECO:0000256" key="10">
    <source>
        <dbReference type="ARBA" id="ARBA00023204"/>
    </source>
</evidence>